<proteinExistence type="predicted"/>
<protein>
    <submittedName>
        <fullName evidence="1">Uncharacterized protein</fullName>
    </submittedName>
</protein>
<organism evidence="1 2">
    <name type="scientific">Streptomyces antimycoticus</name>
    <dbReference type="NCBI Taxonomy" id="68175"/>
    <lineage>
        <taxon>Bacteria</taxon>
        <taxon>Bacillati</taxon>
        <taxon>Actinomycetota</taxon>
        <taxon>Actinomycetes</taxon>
        <taxon>Kitasatosporales</taxon>
        <taxon>Streptomycetaceae</taxon>
        <taxon>Streptomyces</taxon>
        <taxon>Streptomyces violaceusniger group</taxon>
    </lineage>
</organism>
<evidence type="ECO:0000313" key="2">
    <source>
        <dbReference type="Proteomes" id="UP000463951"/>
    </source>
</evidence>
<name>A0A499UA83_9ACTN</name>
<dbReference type="Proteomes" id="UP000463951">
    <property type="component" value="Chromosome"/>
</dbReference>
<sequence length="61" mass="6530">MPVGTVSFHTDRGKVHRVPLPGDGAGVVRWDTAAEDSAFVRIEVRHPNGQVAALTNPIILT</sequence>
<dbReference type="EMBL" id="AP019620">
    <property type="protein sequence ID" value="BBJ37654.1"/>
    <property type="molecule type" value="Genomic_DNA"/>
</dbReference>
<evidence type="ECO:0000313" key="1">
    <source>
        <dbReference type="EMBL" id="BBJ37654.1"/>
    </source>
</evidence>
<accession>A0A499UA83</accession>
<reference evidence="1 2" key="1">
    <citation type="journal article" date="2020" name="Int. J. Syst. Evol. Microbiol.">
        <title>Reclassification of Streptomyces castelarensis and Streptomyces sporoclivatus as later heterotypic synonyms of Streptomyces antimycoticus.</title>
        <authorList>
            <person name="Komaki H."/>
            <person name="Tamura T."/>
        </authorList>
    </citation>
    <scope>NUCLEOTIDE SEQUENCE [LARGE SCALE GENOMIC DNA]</scope>
    <source>
        <strain evidence="1 2">NBRC 100767</strain>
    </source>
</reference>
<dbReference type="AlphaFoldDB" id="A0A499UA83"/>
<gene>
    <name evidence="1" type="ORF">SSPO_003720</name>
</gene>